<evidence type="ECO:0000313" key="3">
    <source>
        <dbReference type="Proteomes" id="UP000216475"/>
    </source>
</evidence>
<name>A0A268HC76_9BACI</name>
<keyword evidence="1" id="KW-0175">Coiled coil</keyword>
<protein>
    <submittedName>
        <fullName evidence="2">Transcriptional regulator</fullName>
    </submittedName>
</protein>
<evidence type="ECO:0000313" key="2">
    <source>
        <dbReference type="EMBL" id="PAE07493.1"/>
    </source>
</evidence>
<comment type="caution">
    <text evidence="2">The sequence shown here is derived from an EMBL/GenBank/DDBJ whole genome shotgun (WGS) entry which is preliminary data.</text>
</comment>
<sequence>MGTIMENSKSDRKELIKNIEKHLRHYNNYKAASVNLHKQLEFLSENKELKQLSAGHITLHMPKGGSLSLLKAELNQLQLVIESIDRSMMELTDTEQKFIEFRYFKKWSIEKSAMHLGYSDKALFVTRNQVMDKLILSLGSVTLM</sequence>
<dbReference type="Proteomes" id="UP000216475">
    <property type="component" value="Unassembled WGS sequence"/>
</dbReference>
<dbReference type="AlphaFoldDB" id="A0A268HC76"/>
<dbReference type="EMBL" id="NPBH01000047">
    <property type="protein sequence ID" value="PAE07493.1"/>
    <property type="molecule type" value="Genomic_DNA"/>
</dbReference>
<evidence type="ECO:0000256" key="1">
    <source>
        <dbReference type="SAM" id="Coils"/>
    </source>
</evidence>
<gene>
    <name evidence="2" type="ORF">CHI12_11020</name>
</gene>
<reference evidence="2 3" key="1">
    <citation type="submission" date="2017-07" db="EMBL/GenBank/DDBJ databases">
        <title>Isolation and whole genome analysis of endospore-forming bacteria from heroin.</title>
        <authorList>
            <person name="Kalinowski J."/>
            <person name="Ahrens B."/>
            <person name="Al-Dilaimi A."/>
            <person name="Winkler A."/>
            <person name="Wibberg D."/>
            <person name="Schleenbecker U."/>
            <person name="Ruckert C."/>
            <person name="Wolfel R."/>
            <person name="Grass G."/>
        </authorList>
    </citation>
    <scope>NUCLEOTIDE SEQUENCE [LARGE SCALE GENOMIC DNA]</scope>
    <source>
        <strain evidence="2 3">7509</strain>
    </source>
</reference>
<proteinExistence type="predicted"/>
<accession>A0A268HC76</accession>
<dbReference type="RefSeq" id="WP_095270588.1">
    <property type="nucleotide sequence ID" value="NZ_NPBH01000047.1"/>
</dbReference>
<organism evidence="2 3">
    <name type="scientific">Terribacillus saccharophilus</name>
    <dbReference type="NCBI Taxonomy" id="361277"/>
    <lineage>
        <taxon>Bacteria</taxon>
        <taxon>Bacillati</taxon>
        <taxon>Bacillota</taxon>
        <taxon>Bacilli</taxon>
        <taxon>Bacillales</taxon>
        <taxon>Bacillaceae</taxon>
        <taxon>Terribacillus</taxon>
    </lineage>
</organism>
<feature type="coiled-coil region" evidence="1">
    <location>
        <begin position="5"/>
        <end position="32"/>
    </location>
</feature>